<dbReference type="PANTHER" id="PTHR31465">
    <property type="entry name" value="PROTEIN RTA1-RELATED"/>
    <property type="match status" value="1"/>
</dbReference>
<sequence length="149" mass="16071">MGIIRVEILGEVIGYIGRVMLNLNPSSMNSSLQPHTFTIVLLTAGIYLSLGRVIVAIGAEISRLTHKMYTYIFVGCDILALILQAIGGDVATTPKDHRGSRSGVNIMIAGMISRVITMALFLALWADFALRTRHAKMSGSFSDSIPSSC</sequence>
<keyword evidence="3 5" id="KW-1133">Transmembrane helix</keyword>
<evidence type="ECO:0000256" key="3">
    <source>
        <dbReference type="ARBA" id="ARBA00022989"/>
    </source>
</evidence>
<comment type="subcellular location">
    <subcellularLocation>
        <location evidence="1">Membrane</location>
        <topology evidence="1">Multi-pass membrane protein</topology>
    </subcellularLocation>
</comment>
<evidence type="ECO:0000313" key="7">
    <source>
        <dbReference type="Proteomes" id="UP000245464"/>
    </source>
</evidence>
<evidence type="ECO:0000256" key="2">
    <source>
        <dbReference type="ARBA" id="ARBA00022692"/>
    </source>
</evidence>
<keyword evidence="4 5" id="KW-0472">Membrane</keyword>
<dbReference type="Proteomes" id="UP000245464">
    <property type="component" value="Chromosome 1"/>
</dbReference>
<name>A0A2W1GAK4_9PLEO</name>
<dbReference type="AlphaFoldDB" id="A0A2W1GAK4"/>
<evidence type="ECO:0000256" key="4">
    <source>
        <dbReference type="ARBA" id="ARBA00023136"/>
    </source>
</evidence>
<protein>
    <submittedName>
        <fullName evidence="6">Uncharacterized protein</fullName>
    </submittedName>
</protein>
<dbReference type="GO" id="GO:0000324">
    <property type="term" value="C:fungal-type vacuole"/>
    <property type="evidence" value="ECO:0007669"/>
    <property type="project" value="TreeGrafter"/>
</dbReference>
<feature type="transmembrane region" description="Helical" evidence="5">
    <location>
        <begin position="37"/>
        <end position="57"/>
    </location>
</feature>
<dbReference type="RefSeq" id="XP_065965306.1">
    <property type="nucleotide sequence ID" value="XM_066103104.1"/>
</dbReference>
<evidence type="ECO:0000313" key="6">
    <source>
        <dbReference type="EMBL" id="KAF7577119.1"/>
    </source>
</evidence>
<dbReference type="GO" id="GO:0005886">
    <property type="term" value="C:plasma membrane"/>
    <property type="evidence" value="ECO:0007669"/>
    <property type="project" value="TreeGrafter"/>
</dbReference>
<evidence type="ECO:0000256" key="5">
    <source>
        <dbReference type="SAM" id="Phobius"/>
    </source>
</evidence>
<feature type="transmembrane region" description="Helical" evidence="5">
    <location>
        <begin position="106"/>
        <end position="130"/>
    </location>
</feature>
<comment type="caution">
    <text evidence="6">The sequence shown here is derived from an EMBL/GenBank/DDBJ whole genome shotgun (WGS) entry which is preliminary data.</text>
</comment>
<proteinExistence type="predicted"/>
<reference evidence="6 7" key="1">
    <citation type="journal article" date="2018" name="BMC Genomics">
        <title>Comparative genomics of the wheat fungal pathogen Pyrenophora tritici-repentis reveals chromosomal variations and genome plasticity.</title>
        <authorList>
            <person name="Moolhuijzen P."/>
            <person name="See P.T."/>
            <person name="Hane J.K."/>
            <person name="Shi G."/>
            <person name="Liu Z."/>
            <person name="Oliver R.P."/>
            <person name="Moffat C.S."/>
        </authorList>
    </citation>
    <scope>NUCLEOTIDE SEQUENCE [LARGE SCALE GENOMIC DNA]</scope>
    <source>
        <strain evidence="6">M4</strain>
    </source>
</reference>
<dbReference type="KEGG" id="ptrr:6339135"/>
<gene>
    <name evidence="6" type="ORF">PtrM4_013590</name>
</gene>
<dbReference type="EMBL" id="NQIK02000001">
    <property type="protein sequence ID" value="KAF7577119.1"/>
    <property type="molecule type" value="Genomic_DNA"/>
</dbReference>
<evidence type="ECO:0000256" key="1">
    <source>
        <dbReference type="ARBA" id="ARBA00004141"/>
    </source>
</evidence>
<keyword evidence="2 5" id="KW-0812">Transmembrane</keyword>
<organism evidence="6 7">
    <name type="scientific">Pyrenophora tritici-repentis</name>
    <dbReference type="NCBI Taxonomy" id="45151"/>
    <lineage>
        <taxon>Eukaryota</taxon>
        <taxon>Fungi</taxon>
        <taxon>Dikarya</taxon>
        <taxon>Ascomycota</taxon>
        <taxon>Pezizomycotina</taxon>
        <taxon>Dothideomycetes</taxon>
        <taxon>Pleosporomycetidae</taxon>
        <taxon>Pleosporales</taxon>
        <taxon>Pleosporineae</taxon>
        <taxon>Pleosporaceae</taxon>
        <taxon>Pyrenophora</taxon>
    </lineage>
</organism>
<accession>A0A2W1GAK4</accession>
<dbReference type="PANTHER" id="PTHR31465:SF9">
    <property type="entry name" value="SPHINGOID LONG-CHAIN BASE TRANSPORTER RSB1"/>
    <property type="match status" value="1"/>
</dbReference>
<feature type="transmembrane region" description="Helical" evidence="5">
    <location>
        <begin position="69"/>
        <end position="86"/>
    </location>
</feature>
<dbReference type="GeneID" id="6339135"/>
<dbReference type="InterPro" id="IPR007568">
    <property type="entry name" value="RTA1"/>
</dbReference>
<dbReference type="Pfam" id="PF04479">
    <property type="entry name" value="RTA1"/>
    <property type="match status" value="1"/>
</dbReference>